<organism evidence="1 2">
    <name type="scientific">Tectimicrobiota bacterium</name>
    <dbReference type="NCBI Taxonomy" id="2528274"/>
    <lineage>
        <taxon>Bacteria</taxon>
        <taxon>Pseudomonadati</taxon>
        <taxon>Nitrospinota/Tectimicrobiota group</taxon>
        <taxon>Candidatus Tectimicrobiota</taxon>
    </lineage>
</organism>
<dbReference type="Pfam" id="PF13242">
    <property type="entry name" value="Hydrolase_like"/>
    <property type="match status" value="1"/>
</dbReference>
<gene>
    <name evidence="1" type="ORF">FJZ47_22900</name>
</gene>
<comment type="caution">
    <text evidence="1">The sequence shown here is derived from an EMBL/GenBank/DDBJ whole genome shotgun (WGS) entry which is preliminary data.</text>
</comment>
<reference evidence="1" key="1">
    <citation type="submission" date="2019-03" db="EMBL/GenBank/DDBJ databases">
        <title>Lake Tanganyika Metagenome-Assembled Genomes (MAGs).</title>
        <authorList>
            <person name="Tran P."/>
        </authorList>
    </citation>
    <scope>NUCLEOTIDE SEQUENCE</scope>
    <source>
        <strain evidence="1">K_DeepCast_65m_m2_066</strain>
    </source>
</reference>
<protein>
    <submittedName>
        <fullName evidence="1">HAD family hydrolase</fullName>
    </submittedName>
</protein>
<dbReference type="Proteomes" id="UP000712673">
    <property type="component" value="Unassembled WGS sequence"/>
</dbReference>
<evidence type="ECO:0000313" key="2">
    <source>
        <dbReference type="Proteomes" id="UP000712673"/>
    </source>
</evidence>
<dbReference type="GO" id="GO:0016791">
    <property type="term" value="F:phosphatase activity"/>
    <property type="evidence" value="ECO:0007669"/>
    <property type="project" value="TreeGrafter"/>
</dbReference>
<feature type="non-terminal residue" evidence="1">
    <location>
        <position position="1"/>
    </location>
</feature>
<sequence length="193" mass="19597">ALYLNKYAPGARVFAVGTAGMVREFQEAGITVVPTHAGATHVVAGLDVGLTYDKLKYAHYAICNGATFIATNLDVTYPDTLTTTTPGGGAIAAALQASTGVAPLVIGKPQTTALELVADAWGVGPGDMAGVGDRLDTDIVAARAFGCLAVLVLTGISTQAEADAAVGLERPDVILPDLTGLLLLLEHGRPTTA</sequence>
<dbReference type="AlphaFoldDB" id="A0A937W451"/>
<dbReference type="GO" id="GO:0005737">
    <property type="term" value="C:cytoplasm"/>
    <property type="evidence" value="ECO:0007669"/>
    <property type="project" value="TreeGrafter"/>
</dbReference>
<dbReference type="EMBL" id="VGLS01000981">
    <property type="protein sequence ID" value="MBM3226623.1"/>
    <property type="molecule type" value="Genomic_DNA"/>
</dbReference>
<dbReference type="InterPro" id="IPR036412">
    <property type="entry name" value="HAD-like_sf"/>
</dbReference>
<dbReference type="SUPFAM" id="SSF56784">
    <property type="entry name" value="HAD-like"/>
    <property type="match status" value="1"/>
</dbReference>
<dbReference type="PANTHER" id="PTHR19288">
    <property type="entry name" value="4-NITROPHENYLPHOSPHATASE-RELATED"/>
    <property type="match status" value="1"/>
</dbReference>
<dbReference type="Gene3D" id="3.40.50.1000">
    <property type="entry name" value="HAD superfamily/HAD-like"/>
    <property type="match status" value="2"/>
</dbReference>
<keyword evidence="1" id="KW-0378">Hydrolase</keyword>
<dbReference type="InterPro" id="IPR023214">
    <property type="entry name" value="HAD_sf"/>
</dbReference>
<evidence type="ECO:0000313" key="1">
    <source>
        <dbReference type="EMBL" id="MBM3226623.1"/>
    </source>
</evidence>
<accession>A0A937W451</accession>
<name>A0A937W451_UNCTE</name>
<proteinExistence type="predicted"/>
<dbReference type="PANTHER" id="PTHR19288:SF46">
    <property type="entry name" value="HALOACID DEHALOGENASE-LIKE HYDROLASE DOMAIN-CONTAINING PROTEIN 2"/>
    <property type="match status" value="1"/>
</dbReference>